<dbReference type="RefSeq" id="XP_032806126.1">
    <property type="nucleotide sequence ID" value="XM_032950235.1"/>
</dbReference>
<evidence type="ECO:0000313" key="4">
    <source>
        <dbReference type="Proteomes" id="UP001318040"/>
    </source>
</evidence>
<reference evidence="5" key="1">
    <citation type="submission" date="2025-04" db="UniProtKB">
        <authorList>
            <consortium name="RefSeq"/>
        </authorList>
    </citation>
    <scope>IDENTIFICATION</scope>
    <source>
        <tissue evidence="5">Sperm</tissue>
    </source>
</reference>
<proteinExistence type="predicted"/>
<dbReference type="Proteomes" id="UP001318040">
    <property type="component" value="Chromosome 9"/>
</dbReference>
<reference evidence="3" key="2">
    <citation type="submission" date="2025-05" db="UniProtKB">
        <authorList>
            <consortium name="Ensembl"/>
        </authorList>
    </citation>
    <scope>IDENTIFICATION</scope>
</reference>
<dbReference type="Gene3D" id="3.40.50.720">
    <property type="entry name" value="NAD(P)-binding Rossmann-like Domain"/>
    <property type="match status" value="1"/>
</dbReference>
<dbReference type="AlphaFoldDB" id="S4S1R7"/>
<organism evidence="3">
    <name type="scientific">Petromyzon marinus</name>
    <name type="common">Sea lamprey</name>
    <dbReference type="NCBI Taxonomy" id="7757"/>
    <lineage>
        <taxon>Eukaryota</taxon>
        <taxon>Metazoa</taxon>
        <taxon>Chordata</taxon>
        <taxon>Craniata</taxon>
        <taxon>Vertebrata</taxon>
        <taxon>Cyclostomata</taxon>
        <taxon>Hyperoartia</taxon>
        <taxon>Petromyzontiformes</taxon>
        <taxon>Petromyzontidae</taxon>
        <taxon>Petromyzon</taxon>
    </lineage>
</organism>
<dbReference type="InterPro" id="IPR010099">
    <property type="entry name" value="SDR39U1"/>
</dbReference>
<dbReference type="HOGENOM" id="CLU_047373_0_1_1"/>
<dbReference type="Ensembl" id="ENSPMAT00000011455.1">
    <property type="protein sequence ID" value="ENSPMAP00000011409.1"/>
    <property type="gene ID" value="ENSPMAG00000010428.1"/>
</dbReference>
<dbReference type="Pfam" id="PF01370">
    <property type="entry name" value="Epimerase"/>
    <property type="match status" value="1"/>
</dbReference>
<evidence type="ECO:0000259" key="2">
    <source>
        <dbReference type="Pfam" id="PF08338"/>
    </source>
</evidence>
<dbReference type="STRING" id="7757.ENSPMAP00000011409"/>
<protein>
    <submittedName>
        <fullName evidence="5">Epimerase family protein SDR39U1</fullName>
    </submittedName>
    <submittedName>
        <fullName evidence="3">Short chain dehydrogenase/reductase family 39U member 1</fullName>
    </submittedName>
</protein>
<dbReference type="GeneTree" id="ENSGT00390000000337"/>
<dbReference type="NCBIfam" id="TIGR01777">
    <property type="entry name" value="yfcH"/>
    <property type="match status" value="1"/>
</dbReference>
<dbReference type="SUPFAM" id="SSF51735">
    <property type="entry name" value="NAD(P)-binding Rossmann-fold domains"/>
    <property type="match status" value="1"/>
</dbReference>
<dbReference type="PANTHER" id="PTHR11092:SF0">
    <property type="entry name" value="EPIMERASE FAMILY PROTEIN SDR39U1"/>
    <property type="match status" value="1"/>
</dbReference>
<keyword evidence="4" id="KW-1185">Reference proteome</keyword>
<name>S4S1R7_PETMA</name>
<dbReference type="InterPro" id="IPR001509">
    <property type="entry name" value="Epimerase_deHydtase"/>
</dbReference>
<dbReference type="KEGG" id="pmrn:116940420"/>
<dbReference type="GeneID" id="116940420"/>
<dbReference type="Pfam" id="PF08338">
    <property type="entry name" value="DUF1731"/>
    <property type="match status" value="1"/>
</dbReference>
<dbReference type="InterPro" id="IPR013549">
    <property type="entry name" value="DUF1731"/>
</dbReference>
<gene>
    <name evidence="3 5" type="primary">SDR39U1</name>
</gene>
<evidence type="ECO:0000259" key="1">
    <source>
        <dbReference type="Pfam" id="PF01370"/>
    </source>
</evidence>
<feature type="domain" description="DUF1731" evidence="2">
    <location>
        <begin position="248"/>
        <end position="294"/>
    </location>
</feature>
<evidence type="ECO:0000313" key="3">
    <source>
        <dbReference type="Ensembl" id="ENSPMAP00000011409.1"/>
    </source>
</evidence>
<dbReference type="CTD" id="56948"/>
<dbReference type="OMA" id="YLPWIHI"/>
<feature type="domain" description="NAD-dependent epimerase/dehydratase" evidence="1">
    <location>
        <begin position="3"/>
        <end position="213"/>
    </location>
</feature>
<dbReference type="InterPro" id="IPR036291">
    <property type="entry name" value="NAD(P)-bd_dom_sf"/>
</dbReference>
<sequence>MRVVVGGGSGFVGSALCRLLGSRGHTVTLVSRSPGSGRVTWEELKARGLPPCDAALNLAGLPAIDPLRRWSPELSAELRSSRVETTAALARAVSEAKPRPHTWLLVTGVGYYRPSRTAHYTEDSPGGDSDFWAQLVTAWETAAKLPGSQQESAVRQVVVRPGLVLGKGGGAMSRMVWPFWLGLGGPIGNGKQPFPWVHVDDLAGIIAHALETPSVCGVLNAVAPSAVSNADFARELGRALGRPALLPMPGFFVNAMLGRERGLLLLQGQSVSPKRTLESGYRFKFPELAPALEEVVS</sequence>
<evidence type="ECO:0000313" key="5">
    <source>
        <dbReference type="RefSeq" id="XP_032806126.1"/>
    </source>
</evidence>
<accession>S4S1R7</accession>
<dbReference type="PANTHER" id="PTHR11092">
    <property type="entry name" value="SUGAR NUCLEOTIDE EPIMERASE RELATED"/>
    <property type="match status" value="1"/>
</dbReference>
<dbReference type="OrthoDB" id="276721at2759"/>